<dbReference type="EC" id="2.7.1.148" evidence="2 9"/>
<dbReference type="GO" id="GO:0050515">
    <property type="term" value="F:4-(cytidine 5'-diphospho)-2-C-methyl-D-erythritol kinase activity"/>
    <property type="evidence" value="ECO:0007669"/>
    <property type="project" value="UniProtKB-UniRule"/>
</dbReference>
<dbReference type="GO" id="GO:0019288">
    <property type="term" value="P:isopentenyl diphosphate biosynthetic process, methylerythritol 4-phosphate pathway"/>
    <property type="evidence" value="ECO:0007669"/>
    <property type="project" value="UniProtKB-UniRule"/>
</dbReference>
<keyword evidence="7 9" id="KW-0067">ATP-binding</keyword>
<evidence type="ECO:0000256" key="9">
    <source>
        <dbReference type="HAMAP-Rule" id="MF_00061"/>
    </source>
</evidence>
<evidence type="ECO:0000256" key="8">
    <source>
        <dbReference type="ARBA" id="ARBA00032554"/>
    </source>
</evidence>
<dbReference type="Proteomes" id="UP000658278">
    <property type="component" value="Unassembled WGS sequence"/>
</dbReference>
<comment type="similarity">
    <text evidence="1 9">Belongs to the GHMP kinase family. IspE subfamily.</text>
</comment>
<evidence type="ECO:0000256" key="4">
    <source>
        <dbReference type="ARBA" id="ARBA00022679"/>
    </source>
</evidence>
<dbReference type="AlphaFoldDB" id="A0A934RCY4"/>
<dbReference type="Pfam" id="PF08544">
    <property type="entry name" value="GHMP_kinases_C"/>
    <property type="match status" value="1"/>
</dbReference>
<keyword evidence="6 9" id="KW-0418">Kinase</keyword>
<dbReference type="RefSeq" id="WP_200276587.1">
    <property type="nucleotide sequence ID" value="NZ_JAENII010000002.1"/>
</dbReference>
<proteinExistence type="inferred from homology"/>
<dbReference type="InterPro" id="IPR014721">
    <property type="entry name" value="Ribsml_uS5_D2-typ_fold_subgr"/>
</dbReference>
<dbReference type="InterPro" id="IPR004424">
    <property type="entry name" value="IspE"/>
</dbReference>
<comment type="function">
    <text evidence="9">Catalyzes the phosphorylation of the position 2 hydroxy group of 4-diphosphocytidyl-2C-methyl-D-erythritol.</text>
</comment>
<dbReference type="SUPFAM" id="SSF55060">
    <property type="entry name" value="GHMP Kinase, C-terminal domain"/>
    <property type="match status" value="1"/>
</dbReference>
<evidence type="ECO:0000256" key="7">
    <source>
        <dbReference type="ARBA" id="ARBA00022840"/>
    </source>
</evidence>
<dbReference type="EMBL" id="JAENII010000002">
    <property type="protein sequence ID" value="MBK1826155.1"/>
    <property type="molecule type" value="Genomic_DNA"/>
</dbReference>
<dbReference type="Gene3D" id="3.30.70.890">
    <property type="entry name" value="GHMP kinase, C-terminal domain"/>
    <property type="match status" value="1"/>
</dbReference>
<name>A0A934RCY4_9BACT</name>
<gene>
    <name evidence="9 12" type="primary">ispE</name>
    <name evidence="12" type="ORF">JIN81_03935</name>
</gene>
<feature type="active site" evidence="9">
    <location>
        <position position="8"/>
    </location>
</feature>
<feature type="binding site" evidence="9">
    <location>
        <begin position="91"/>
        <end position="101"/>
    </location>
    <ligand>
        <name>ATP</name>
        <dbReference type="ChEBI" id="CHEBI:30616"/>
    </ligand>
</feature>
<feature type="active site" evidence="9">
    <location>
        <position position="133"/>
    </location>
</feature>
<dbReference type="InterPro" id="IPR013750">
    <property type="entry name" value="GHMP_kinase_C_dom"/>
</dbReference>
<dbReference type="GO" id="GO:0005524">
    <property type="term" value="F:ATP binding"/>
    <property type="evidence" value="ECO:0007669"/>
    <property type="project" value="UniProtKB-UniRule"/>
</dbReference>
<evidence type="ECO:0000259" key="10">
    <source>
        <dbReference type="Pfam" id="PF00288"/>
    </source>
</evidence>
<evidence type="ECO:0000256" key="6">
    <source>
        <dbReference type="ARBA" id="ARBA00022777"/>
    </source>
</evidence>
<dbReference type="Gene3D" id="3.30.230.10">
    <property type="match status" value="1"/>
</dbReference>
<comment type="pathway">
    <text evidence="9">Isoprenoid biosynthesis; isopentenyl diphosphate biosynthesis via DXP pathway; isopentenyl diphosphate from 1-deoxy-D-xylulose 5-phosphate: step 3/6.</text>
</comment>
<keyword evidence="4 9" id="KW-0808">Transferase</keyword>
<dbReference type="GO" id="GO:0016114">
    <property type="term" value="P:terpenoid biosynthetic process"/>
    <property type="evidence" value="ECO:0007669"/>
    <property type="project" value="UniProtKB-UniRule"/>
</dbReference>
<dbReference type="InterPro" id="IPR036554">
    <property type="entry name" value="GHMP_kinase_C_sf"/>
</dbReference>
<evidence type="ECO:0000256" key="2">
    <source>
        <dbReference type="ARBA" id="ARBA00012052"/>
    </source>
</evidence>
<dbReference type="NCBIfam" id="TIGR00154">
    <property type="entry name" value="ispE"/>
    <property type="match status" value="1"/>
</dbReference>
<dbReference type="InterPro" id="IPR020568">
    <property type="entry name" value="Ribosomal_Su5_D2-typ_SF"/>
</dbReference>
<keyword evidence="5 9" id="KW-0547">Nucleotide-binding</keyword>
<evidence type="ECO:0000313" key="12">
    <source>
        <dbReference type="EMBL" id="MBK1826155.1"/>
    </source>
</evidence>
<protein>
    <recommendedName>
        <fullName evidence="3 9">4-diphosphocytidyl-2-C-methyl-D-erythritol kinase</fullName>
        <shortName evidence="9">CMK</shortName>
        <ecNumber evidence="2 9">2.7.1.148</ecNumber>
    </recommendedName>
    <alternativeName>
        <fullName evidence="8 9">4-(cytidine-5'-diphospho)-2-C-methyl-D-erythritol kinase</fullName>
    </alternativeName>
</protein>
<comment type="catalytic activity">
    <reaction evidence="9">
        <text>4-CDP-2-C-methyl-D-erythritol + ATP = 4-CDP-2-C-methyl-D-erythritol 2-phosphate + ADP + H(+)</text>
        <dbReference type="Rhea" id="RHEA:18437"/>
        <dbReference type="ChEBI" id="CHEBI:15378"/>
        <dbReference type="ChEBI" id="CHEBI:30616"/>
        <dbReference type="ChEBI" id="CHEBI:57823"/>
        <dbReference type="ChEBI" id="CHEBI:57919"/>
        <dbReference type="ChEBI" id="CHEBI:456216"/>
        <dbReference type="EC" id="2.7.1.148"/>
    </reaction>
</comment>
<feature type="domain" description="GHMP kinase N-terminal" evidence="10">
    <location>
        <begin position="63"/>
        <end position="138"/>
    </location>
</feature>
<evidence type="ECO:0000259" key="11">
    <source>
        <dbReference type="Pfam" id="PF08544"/>
    </source>
</evidence>
<evidence type="ECO:0000256" key="1">
    <source>
        <dbReference type="ARBA" id="ARBA00009684"/>
    </source>
</evidence>
<organism evidence="12 13">
    <name type="scientific">Haloferula rosea</name>
    <dbReference type="NCBI Taxonomy" id="490093"/>
    <lineage>
        <taxon>Bacteria</taxon>
        <taxon>Pseudomonadati</taxon>
        <taxon>Verrucomicrobiota</taxon>
        <taxon>Verrucomicrobiia</taxon>
        <taxon>Verrucomicrobiales</taxon>
        <taxon>Verrucomicrobiaceae</taxon>
        <taxon>Haloferula</taxon>
    </lineage>
</organism>
<comment type="caution">
    <text evidence="12">The sequence shown here is derived from an EMBL/GenBank/DDBJ whole genome shotgun (WGS) entry which is preliminary data.</text>
</comment>
<keyword evidence="9" id="KW-0414">Isoprene biosynthesis</keyword>
<evidence type="ECO:0000313" key="13">
    <source>
        <dbReference type="Proteomes" id="UP000658278"/>
    </source>
</evidence>
<dbReference type="PANTHER" id="PTHR43527:SF2">
    <property type="entry name" value="4-DIPHOSPHOCYTIDYL-2-C-METHYL-D-ERYTHRITOL KINASE, CHLOROPLASTIC"/>
    <property type="match status" value="1"/>
</dbReference>
<evidence type="ECO:0000256" key="5">
    <source>
        <dbReference type="ARBA" id="ARBA00022741"/>
    </source>
</evidence>
<dbReference type="PIRSF" id="PIRSF010376">
    <property type="entry name" value="IspE"/>
    <property type="match status" value="1"/>
</dbReference>
<dbReference type="SUPFAM" id="SSF54211">
    <property type="entry name" value="Ribosomal protein S5 domain 2-like"/>
    <property type="match status" value="1"/>
</dbReference>
<keyword evidence="13" id="KW-1185">Reference proteome</keyword>
<evidence type="ECO:0000256" key="3">
    <source>
        <dbReference type="ARBA" id="ARBA00017473"/>
    </source>
</evidence>
<reference evidence="12" key="1">
    <citation type="submission" date="2021-01" db="EMBL/GenBank/DDBJ databases">
        <title>Modified the classification status of verrucomicrobia.</title>
        <authorList>
            <person name="Feng X."/>
        </authorList>
    </citation>
    <scope>NUCLEOTIDE SEQUENCE</scope>
    <source>
        <strain evidence="12">KCTC 22201</strain>
    </source>
</reference>
<dbReference type="PANTHER" id="PTHR43527">
    <property type="entry name" value="4-DIPHOSPHOCYTIDYL-2-C-METHYL-D-ERYTHRITOL KINASE, CHLOROPLASTIC"/>
    <property type="match status" value="1"/>
</dbReference>
<dbReference type="HAMAP" id="MF_00061">
    <property type="entry name" value="IspE"/>
    <property type="match status" value="1"/>
</dbReference>
<accession>A0A934RCY4</accession>
<dbReference type="Pfam" id="PF00288">
    <property type="entry name" value="GHMP_kinases_N"/>
    <property type="match status" value="1"/>
</dbReference>
<feature type="domain" description="GHMP kinase C-terminal" evidence="11">
    <location>
        <begin position="202"/>
        <end position="256"/>
    </location>
</feature>
<dbReference type="InterPro" id="IPR006204">
    <property type="entry name" value="GHMP_kinase_N_dom"/>
</dbReference>
<sequence>MIVEAPAKLNLSLRVLRRRGDGFHDIESIMVRLPGLHDELEIQAAENDGFSCDAPGVPTDGSNLVVKALNLFRRETGSTDSWNIRLTKRVPHGAGLGGGSSDAAFTLQALNELSGNPVENERLLEIAGALGSDVPFFLGEEVAKVSGRGEKLAVCEPVPAMPVVLLKPSFGVSTPGAYKAWKDSTEIPGIAYGSQAMPWGDLVNDLERPVFAKHRMLAEMKMWLLERPEVNAAIMSGSGSTMFAVLESPDDASTVVGGALREVDPTLWSWSGWTAGVR</sequence>